<dbReference type="Pfam" id="PF00857">
    <property type="entry name" value="Isochorismatase"/>
    <property type="match status" value="1"/>
</dbReference>
<evidence type="ECO:0000256" key="6">
    <source>
        <dbReference type="ARBA" id="ARBA00039017"/>
    </source>
</evidence>
<dbReference type="PANTHER" id="PTHR11080">
    <property type="entry name" value="PYRAZINAMIDASE/NICOTINAMIDASE"/>
    <property type="match status" value="1"/>
</dbReference>
<feature type="domain" description="Isochorismatase-like" evidence="8">
    <location>
        <begin position="8"/>
        <end position="213"/>
    </location>
</feature>
<dbReference type="InterPro" id="IPR052347">
    <property type="entry name" value="Isochorismatase_Nicotinamidase"/>
</dbReference>
<dbReference type="OrthoDB" id="9791276at2"/>
<dbReference type="EMBL" id="ASRX01000006">
    <property type="protein sequence ID" value="EYF07849.1"/>
    <property type="molecule type" value="Genomic_DNA"/>
</dbReference>
<gene>
    <name evidence="9" type="ORF">CAP_6871</name>
</gene>
<evidence type="ECO:0000256" key="4">
    <source>
        <dbReference type="ARBA" id="ARBA00022801"/>
    </source>
</evidence>
<proteinExistence type="inferred from homology"/>
<name>A0A017TF27_9BACT</name>
<dbReference type="Proteomes" id="UP000019678">
    <property type="component" value="Unassembled WGS sequence"/>
</dbReference>
<evidence type="ECO:0000259" key="8">
    <source>
        <dbReference type="Pfam" id="PF00857"/>
    </source>
</evidence>
<keyword evidence="4" id="KW-0378">Hydrolase</keyword>
<evidence type="ECO:0000313" key="9">
    <source>
        <dbReference type="EMBL" id="EYF07849.1"/>
    </source>
</evidence>
<evidence type="ECO:0000256" key="5">
    <source>
        <dbReference type="ARBA" id="ARBA00037900"/>
    </source>
</evidence>
<accession>A0A017TF27</accession>
<dbReference type="InterPro" id="IPR036380">
    <property type="entry name" value="Isochorismatase-like_sf"/>
</dbReference>
<protein>
    <recommendedName>
        <fullName evidence="6">nicotinamidase</fullName>
        <ecNumber evidence="6">3.5.1.19</ecNumber>
    </recommendedName>
    <alternativeName>
        <fullName evidence="7">Nicotinamide deamidase</fullName>
    </alternativeName>
</protein>
<dbReference type="EC" id="3.5.1.19" evidence="6"/>
<dbReference type="InterPro" id="IPR000868">
    <property type="entry name" value="Isochorismatase-like_dom"/>
</dbReference>
<comment type="caution">
    <text evidence="9">The sequence shown here is derived from an EMBL/GenBank/DDBJ whole genome shotgun (WGS) entry which is preliminary data.</text>
</comment>
<reference evidence="9 10" key="1">
    <citation type="submission" date="2013-05" db="EMBL/GenBank/DDBJ databases">
        <title>Genome assembly of Chondromyces apiculatus DSM 436.</title>
        <authorList>
            <person name="Sharma G."/>
            <person name="Khatri I."/>
            <person name="Kaur C."/>
            <person name="Mayilraj S."/>
            <person name="Subramanian S."/>
        </authorList>
    </citation>
    <scope>NUCLEOTIDE SEQUENCE [LARGE SCALE GENOMIC DNA]</scope>
    <source>
        <strain evidence="9 10">DSM 436</strain>
    </source>
</reference>
<evidence type="ECO:0000256" key="1">
    <source>
        <dbReference type="ARBA" id="ARBA00006336"/>
    </source>
</evidence>
<sequence>MTISKVFIDVDVQRDFCEEEGSLCLKDSPNDLFRRLTAHAVAQRIPIVGSVDSHAWDAWEFTTNEVPAPAGAVKPHFPDHCVKGTPGWLKVEGTLPPRFRFLPNVPEASTQQALDELIRGQIQAVYFEKEVYSLFVNPLAEGFVRGLVEAAGTAPEFFVYGVATDYCVRAAALGLVERGYRTALIEDAVAGITPDGVKAALDELRRAGVRIAQSSELLGAPSV</sequence>
<keyword evidence="10" id="KW-1185">Reference proteome</keyword>
<dbReference type="RefSeq" id="WP_044236605.1">
    <property type="nucleotide sequence ID" value="NZ_ASRX01000006.1"/>
</dbReference>
<dbReference type="SUPFAM" id="SSF52499">
    <property type="entry name" value="Isochorismatase-like hydrolases"/>
    <property type="match status" value="1"/>
</dbReference>
<comment type="similarity">
    <text evidence="1">Belongs to the isochorismatase family.</text>
</comment>
<keyword evidence="3" id="KW-0479">Metal-binding</keyword>
<evidence type="ECO:0000313" key="10">
    <source>
        <dbReference type="Proteomes" id="UP000019678"/>
    </source>
</evidence>
<evidence type="ECO:0000256" key="2">
    <source>
        <dbReference type="ARBA" id="ARBA00022642"/>
    </source>
</evidence>
<dbReference type="Gene3D" id="3.40.50.850">
    <property type="entry name" value="Isochorismatase-like"/>
    <property type="match status" value="1"/>
</dbReference>
<dbReference type="GO" id="GO:0008936">
    <property type="term" value="F:nicotinamidase activity"/>
    <property type="evidence" value="ECO:0007669"/>
    <property type="project" value="UniProtKB-EC"/>
</dbReference>
<keyword evidence="2" id="KW-0662">Pyridine nucleotide biosynthesis</keyword>
<dbReference type="AlphaFoldDB" id="A0A017TF27"/>
<dbReference type="GO" id="GO:0019363">
    <property type="term" value="P:pyridine nucleotide biosynthetic process"/>
    <property type="evidence" value="ECO:0007669"/>
    <property type="project" value="UniProtKB-KW"/>
</dbReference>
<organism evidence="9 10">
    <name type="scientific">Chondromyces apiculatus DSM 436</name>
    <dbReference type="NCBI Taxonomy" id="1192034"/>
    <lineage>
        <taxon>Bacteria</taxon>
        <taxon>Pseudomonadati</taxon>
        <taxon>Myxococcota</taxon>
        <taxon>Polyangia</taxon>
        <taxon>Polyangiales</taxon>
        <taxon>Polyangiaceae</taxon>
        <taxon>Chondromyces</taxon>
    </lineage>
</organism>
<dbReference type="GO" id="GO:0046872">
    <property type="term" value="F:metal ion binding"/>
    <property type="evidence" value="ECO:0007669"/>
    <property type="project" value="UniProtKB-KW"/>
</dbReference>
<dbReference type="PANTHER" id="PTHR11080:SF2">
    <property type="entry name" value="LD05707P"/>
    <property type="match status" value="1"/>
</dbReference>
<dbReference type="eggNOG" id="COG1335">
    <property type="taxonomic scope" value="Bacteria"/>
</dbReference>
<evidence type="ECO:0000256" key="3">
    <source>
        <dbReference type="ARBA" id="ARBA00022723"/>
    </source>
</evidence>
<dbReference type="STRING" id="1192034.CAP_6871"/>
<evidence type="ECO:0000256" key="7">
    <source>
        <dbReference type="ARBA" id="ARBA00043224"/>
    </source>
</evidence>
<comment type="pathway">
    <text evidence="5">Cofactor biosynthesis; nicotinate biosynthesis; nicotinate from nicotinamide: step 1/1.</text>
</comment>